<keyword evidence="8" id="KW-0479">Metal-binding</keyword>
<keyword evidence="3" id="KW-0548">Nucleotidyltransferase</keyword>
<evidence type="ECO:0000256" key="8">
    <source>
        <dbReference type="PIRSR" id="PIRSR605093-1"/>
    </source>
</evidence>
<evidence type="ECO:0000256" key="3">
    <source>
        <dbReference type="ARBA" id="ARBA00022695"/>
    </source>
</evidence>
<dbReference type="GO" id="GO:0039694">
    <property type="term" value="P:viral RNA genome replication"/>
    <property type="evidence" value="ECO:0007669"/>
    <property type="project" value="InterPro"/>
</dbReference>
<reference evidence="10" key="1">
    <citation type="submission" date="2020-01" db="EMBL/GenBank/DDBJ databases">
        <title>Sustained virome diversity in Antarctic penguins and their ticks: geographical connectedness and no evidence for low pathogen pressure.</title>
        <authorList>
            <person name="Wille M."/>
            <person name="Harvey E."/>
            <person name="Shi M."/>
            <person name="Gonzalez-Acuna D."/>
            <person name="Holmes E.C."/>
            <person name="Hurt A.C."/>
        </authorList>
    </citation>
    <scope>NUCLEOTIDE SEQUENCE</scope>
    <source>
        <strain evidence="10">Antarctic85</strain>
    </source>
</reference>
<keyword evidence="5" id="KW-0693">Viral RNA replication</keyword>
<dbReference type="GO" id="GO:0000166">
    <property type="term" value="F:nucleotide binding"/>
    <property type="evidence" value="ECO:0007669"/>
    <property type="project" value="UniProtKB-KW"/>
</dbReference>
<name>A0A6H0DKB0_9VIRU</name>
<protein>
    <recommendedName>
        <fullName evidence="1">RNA-directed RNA polymerase</fullName>
        <ecNumber evidence="1">2.7.7.48</ecNumber>
    </recommendedName>
    <alternativeName>
        <fullName evidence="6">RNA replicase beta chain</fullName>
    </alternativeName>
</protein>
<sequence>MIHKRDGRMPLSGRTPANAEWRLLERAAEDMRDYLDANDLKLIKDICQKADIERYRQLDSYWGLQSIDPRYQMVGTRDACLYQLSSLLKKTQWTSELSSLQKDNATKLFLEYERKMLAYNRDGYRALSWSDDPKVQTWLARMQHFIQKVLGPLDMGKVLRYATPGPGGTFGLSSQMGHRYYKYASIPYEITSDCISHARRLIKSDERWMRAIYEHPPGGVPLERGELPADNVLFRVVPGNRIEFVPKKHNIARTIGLEPSMNVMLQLGVDGYVRKRLLKVGININDQEINKSLARIGSIDNSLDTLDLAGASDTISMRLIDKLLPTEWVMYLSQLRSDQGSLPDGSVVNYQKLSSMGNGYTFAIETLVFSACVYAVNPEVKFGTDAHVYGDDIIVPHSTTADLIQLLGLCGFEVNTEKSFTEETFTRESCGADFYRGENIRPIFLKQSFPNLDVFAFYSFHNRLKEWFSRVLYINDPSCAAMLDAWCAPKWQLYGPPDLENQSSYLAVSEPRYGCTSTGAYIHDQAIAVVNVYQSEKDDPYFQLLCHSLVPKSERSDRYLDERGVKLRDAAGSQFDITRRGSYKIRAKRRASYTLVWPAHHHSL</sequence>
<feature type="binding site" evidence="8">
    <location>
        <position position="307"/>
    </location>
    <ligand>
        <name>Mg(2+)</name>
        <dbReference type="ChEBI" id="CHEBI:18420"/>
        <label>2</label>
    </ligand>
</feature>
<dbReference type="PROSITE" id="PS50522">
    <property type="entry name" value="RDRP_PHAGE"/>
    <property type="match status" value="1"/>
</dbReference>
<evidence type="ECO:0000256" key="1">
    <source>
        <dbReference type="ARBA" id="ARBA00012494"/>
    </source>
</evidence>
<organism evidence="10">
    <name type="scientific">de Gerlache virus</name>
    <dbReference type="NCBI Taxonomy" id="2707285"/>
    <lineage>
        <taxon>Viruses</taxon>
        <taxon>Riboviria</taxon>
    </lineage>
</organism>
<dbReference type="InterPro" id="IPR043502">
    <property type="entry name" value="DNA/RNA_pol_sf"/>
</dbReference>
<evidence type="ECO:0000256" key="2">
    <source>
        <dbReference type="ARBA" id="ARBA00022679"/>
    </source>
</evidence>
<evidence type="ECO:0000313" key="10">
    <source>
        <dbReference type="EMBL" id="QIS88037.1"/>
    </source>
</evidence>
<dbReference type="EC" id="2.7.7.48" evidence="1"/>
<dbReference type="GO" id="GO:0046872">
    <property type="term" value="F:metal ion binding"/>
    <property type="evidence" value="ECO:0007669"/>
    <property type="project" value="UniProtKB-KW"/>
</dbReference>
<keyword evidence="8" id="KW-0460">Magnesium</keyword>
<accession>A0A6H0DKB0</accession>
<evidence type="ECO:0000256" key="4">
    <source>
        <dbReference type="ARBA" id="ARBA00022741"/>
    </source>
</evidence>
<keyword evidence="4" id="KW-0547">Nucleotide-binding</keyword>
<feature type="domain" description="RdRp catalytic" evidence="9">
    <location>
        <begin position="292"/>
        <end position="423"/>
    </location>
</feature>
<evidence type="ECO:0000256" key="7">
    <source>
        <dbReference type="ARBA" id="ARBA00048744"/>
    </source>
</evidence>
<evidence type="ECO:0000256" key="5">
    <source>
        <dbReference type="ARBA" id="ARBA00022953"/>
    </source>
</evidence>
<dbReference type="EMBL" id="MT025150">
    <property type="protein sequence ID" value="QIS88037.1"/>
    <property type="molecule type" value="Genomic_RNA"/>
</dbReference>
<comment type="cofactor">
    <cofactor evidence="8">
        <name>Mg(2+)</name>
        <dbReference type="ChEBI" id="CHEBI:18420"/>
    </cofactor>
    <text evidence="8">Binds 2 Mg(2+) per subunit.</text>
</comment>
<feature type="binding site" evidence="8">
    <location>
        <position position="392"/>
    </location>
    <ligand>
        <name>Mg(2+)</name>
        <dbReference type="ChEBI" id="CHEBI:18420"/>
        <label>2</label>
    </ligand>
</feature>
<evidence type="ECO:0000259" key="9">
    <source>
        <dbReference type="PROSITE" id="PS50522"/>
    </source>
</evidence>
<feature type="binding site" evidence="8">
    <location>
        <position position="391"/>
    </location>
    <ligand>
        <name>Mg(2+)</name>
        <dbReference type="ChEBI" id="CHEBI:18420"/>
        <label>2</label>
    </ligand>
</feature>
<dbReference type="SUPFAM" id="SSF56672">
    <property type="entry name" value="DNA/RNA polymerases"/>
    <property type="match status" value="1"/>
</dbReference>
<evidence type="ECO:0000256" key="6">
    <source>
        <dbReference type="ARBA" id="ARBA00030248"/>
    </source>
</evidence>
<comment type="catalytic activity">
    <reaction evidence="7">
        <text>RNA(n) + a ribonucleoside 5'-triphosphate = RNA(n+1) + diphosphate</text>
        <dbReference type="Rhea" id="RHEA:21248"/>
        <dbReference type="Rhea" id="RHEA-COMP:14527"/>
        <dbReference type="Rhea" id="RHEA-COMP:17342"/>
        <dbReference type="ChEBI" id="CHEBI:33019"/>
        <dbReference type="ChEBI" id="CHEBI:61557"/>
        <dbReference type="ChEBI" id="CHEBI:140395"/>
        <dbReference type="EC" id="2.7.7.48"/>
    </reaction>
</comment>
<dbReference type="InterPro" id="IPR005093">
    <property type="entry name" value="RNArep_beta"/>
</dbReference>
<keyword evidence="10" id="KW-0696">RNA-directed RNA polymerase</keyword>
<proteinExistence type="predicted"/>
<dbReference type="Pfam" id="PF03431">
    <property type="entry name" value="RNA_replicase_B"/>
    <property type="match status" value="1"/>
</dbReference>
<keyword evidence="2" id="KW-0808">Transferase</keyword>
<dbReference type="GO" id="GO:0003968">
    <property type="term" value="F:RNA-directed RNA polymerase activity"/>
    <property type="evidence" value="ECO:0007669"/>
    <property type="project" value="UniProtKB-KW"/>
</dbReference>
<dbReference type="InterPro" id="IPR007096">
    <property type="entry name" value="RNA-dir_Rpol_cat_phage"/>
</dbReference>